<keyword evidence="1" id="KW-0472">Membrane</keyword>
<feature type="transmembrane region" description="Helical" evidence="1">
    <location>
        <begin position="102"/>
        <end position="121"/>
    </location>
</feature>
<keyword evidence="3" id="KW-1185">Reference proteome</keyword>
<protein>
    <submittedName>
        <fullName evidence="2">Uncharacterized protein</fullName>
    </submittedName>
</protein>
<dbReference type="EMBL" id="JBHTMB010000333">
    <property type="protein sequence ID" value="MFD1238093.1"/>
    <property type="molecule type" value="Genomic_DNA"/>
</dbReference>
<feature type="transmembrane region" description="Helical" evidence="1">
    <location>
        <begin position="133"/>
        <end position="153"/>
    </location>
</feature>
<evidence type="ECO:0000256" key="1">
    <source>
        <dbReference type="SAM" id="Phobius"/>
    </source>
</evidence>
<gene>
    <name evidence="2" type="ORF">ACFQ34_32850</name>
</gene>
<proteinExistence type="predicted"/>
<evidence type="ECO:0000313" key="3">
    <source>
        <dbReference type="Proteomes" id="UP001597182"/>
    </source>
</evidence>
<accession>A0ABW3VTS6</accession>
<name>A0ABW3VTS6_9PSEU</name>
<feature type="transmembrane region" description="Helical" evidence="1">
    <location>
        <begin position="60"/>
        <end position="82"/>
    </location>
</feature>
<reference evidence="3" key="1">
    <citation type="journal article" date="2019" name="Int. J. Syst. Evol. Microbiol.">
        <title>The Global Catalogue of Microorganisms (GCM) 10K type strain sequencing project: providing services to taxonomists for standard genome sequencing and annotation.</title>
        <authorList>
            <consortium name="The Broad Institute Genomics Platform"/>
            <consortium name="The Broad Institute Genome Sequencing Center for Infectious Disease"/>
            <person name="Wu L."/>
            <person name="Ma J."/>
        </authorList>
    </citation>
    <scope>NUCLEOTIDE SEQUENCE [LARGE SCALE GENOMIC DNA]</scope>
    <source>
        <strain evidence="3">CCUG 49018</strain>
    </source>
</reference>
<feature type="transmembrane region" description="Helical" evidence="1">
    <location>
        <begin position="20"/>
        <end position="40"/>
    </location>
</feature>
<dbReference type="Proteomes" id="UP001597182">
    <property type="component" value="Unassembled WGS sequence"/>
</dbReference>
<keyword evidence="1" id="KW-1133">Transmembrane helix</keyword>
<keyword evidence="1" id="KW-0812">Transmembrane</keyword>
<evidence type="ECO:0000313" key="2">
    <source>
        <dbReference type="EMBL" id="MFD1238093.1"/>
    </source>
</evidence>
<comment type="caution">
    <text evidence="2">The sequence shown here is derived from an EMBL/GenBank/DDBJ whole genome shotgun (WGS) entry which is preliminary data.</text>
</comment>
<organism evidence="2 3">
    <name type="scientific">Pseudonocardia benzenivorans</name>
    <dbReference type="NCBI Taxonomy" id="228005"/>
    <lineage>
        <taxon>Bacteria</taxon>
        <taxon>Bacillati</taxon>
        <taxon>Actinomycetota</taxon>
        <taxon>Actinomycetes</taxon>
        <taxon>Pseudonocardiales</taxon>
        <taxon>Pseudonocardiaceae</taxon>
        <taxon>Pseudonocardia</taxon>
    </lineage>
</organism>
<sequence length="184" mass="20149">MLAVSLSRASMIDWWSESAWVDYAFTVAVVGSHLGVVIGLREVSIFSWPAESQRLAIYNSGATVVSIIVGITAVAIPVYLAAGGERAKAVRSQYADELRKNWRTVLSGMGLAAALCLLAQIVDRPNQPEPSWFIFEFAAVLAVTKFLRLMWLFNAIIRVADRDLGDIPRASAPELAKEWRRGAG</sequence>